<evidence type="ECO:0000256" key="1">
    <source>
        <dbReference type="SAM" id="Phobius"/>
    </source>
</evidence>
<dbReference type="Gene3D" id="1.10.287.910">
    <property type="entry name" value="bacterial mercury transporter, merf"/>
    <property type="match status" value="1"/>
</dbReference>
<organism evidence="2">
    <name type="scientific">Streptomyces sp. SID7499</name>
    <dbReference type="NCBI Taxonomy" id="2706086"/>
    <lineage>
        <taxon>Bacteria</taxon>
        <taxon>Bacillati</taxon>
        <taxon>Actinomycetota</taxon>
        <taxon>Actinomycetes</taxon>
        <taxon>Kitasatosporales</taxon>
        <taxon>Streptomycetaceae</taxon>
        <taxon>Streptomyces</taxon>
    </lineage>
</organism>
<dbReference type="AlphaFoldDB" id="A0A6G3WW46"/>
<feature type="transmembrane region" description="Helical" evidence="1">
    <location>
        <begin position="32"/>
        <end position="55"/>
    </location>
</feature>
<name>A0A6G3WW46_9ACTN</name>
<keyword evidence="1" id="KW-0812">Transmembrane</keyword>
<dbReference type="EMBL" id="JAAGMN010002457">
    <property type="protein sequence ID" value="NEE09520.1"/>
    <property type="molecule type" value="Genomic_DNA"/>
</dbReference>
<protein>
    <recommendedName>
        <fullName evidence="3">Mercury transporter</fullName>
    </recommendedName>
</protein>
<sequence length="89" mass="8750">MLSTGAAAVAACAVCCAGPLLAVLGGIGVTSAIGALWMPVLAVLAVAEAVGFAVVRRRRKRAACRTIPAPADLGMPTVGAPPRDSAAPR</sequence>
<keyword evidence="1" id="KW-0472">Membrane</keyword>
<comment type="caution">
    <text evidence="2">The sequence shown here is derived from an EMBL/GenBank/DDBJ whole genome shotgun (WGS) entry which is preliminary data.</text>
</comment>
<gene>
    <name evidence="2" type="ORF">G3M58_24075</name>
</gene>
<evidence type="ECO:0008006" key="3">
    <source>
        <dbReference type="Google" id="ProtNLM"/>
    </source>
</evidence>
<accession>A0A6G3WW46</accession>
<reference evidence="2" key="1">
    <citation type="submission" date="2020-01" db="EMBL/GenBank/DDBJ databases">
        <title>Insect and environment-associated Actinomycetes.</title>
        <authorList>
            <person name="Currrie C."/>
            <person name="Chevrette M."/>
            <person name="Carlson C."/>
            <person name="Stubbendieck R."/>
            <person name="Wendt-Pienkowski E."/>
        </authorList>
    </citation>
    <scope>NUCLEOTIDE SEQUENCE</scope>
    <source>
        <strain evidence="2">SID7499</strain>
    </source>
</reference>
<proteinExistence type="predicted"/>
<evidence type="ECO:0000313" key="2">
    <source>
        <dbReference type="EMBL" id="NEE09520.1"/>
    </source>
</evidence>
<keyword evidence="1" id="KW-1133">Transmembrane helix</keyword>